<organism evidence="2 3">
    <name type="scientific">Helianthus annuus</name>
    <name type="common">Common sunflower</name>
    <dbReference type="NCBI Taxonomy" id="4232"/>
    <lineage>
        <taxon>Eukaryota</taxon>
        <taxon>Viridiplantae</taxon>
        <taxon>Streptophyta</taxon>
        <taxon>Embryophyta</taxon>
        <taxon>Tracheophyta</taxon>
        <taxon>Spermatophyta</taxon>
        <taxon>Magnoliopsida</taxon>
        <taxon>eudicotyledons</taxon>
        <taxon>Gunneridae</taxon>
        <taxon>Pentapetalae</taxon>
        <taxon>asterids</taxon>
        <taxon>campanulids</taxon>
        <taxon>Asterales</taxon>
        <taxon>Asteraceae</taxon>
        <taxon>Asteroideae</taxon>
        <taxon>Heliantheae alliance</taxon>
        <taxon>Heliantheae</taxon>
        <taxon>Helianthus</taxon>
    </lineage>
</organism>
<sequence length="55" mass="6196">MVAVKGSSLQFPQLVVTTSFPAHYLHKSKLLQIWVENKIPSATKSSTSLVIYRKH</sequence>
<dbReference type="Gramene" id="mRNA:HanXRQr2_Chr17g0801141">
    <property type="protein sequence ID" value="mRNA:HanXRQr2_Chr17g0801141"/>
    <property type="gene ID" value="HanXRQr2_Chr17g0801141"/>
</dbReference>
<proteinExistence type="predicted"/>
<reference evidence="2" key="2">
    <citation type="submission" date="2017-02" db="EMBL/GenBank/DDBJ databases">
        <title>Sunflower complete genome.</title>
        <authorList>
            <person name="Langlade N."/>
            <person name="Munos S."/>
        </authorList>
    </citation>
    <scope>NUCLEOTIDE SEQUENCE [LARGE SCALE GENOMIC DNA]</scope>
    <source>
        <tissue evidence="2">Leaves</tissue>
    </source>
</reference>
<dbReference type="Proteomes" id="UP000215914">
    <property type="component" value="Chromosome 17"/>
</dbReference>
<accession>A0A251RPS5</accession>
<protein>
    <submittedName>
        <fullName evidence="2">Uncharacterized protein</fullName>
    </submittedName>
</protein>
<reference evidence="1" key="3">
    <citation type="submission" date="2020-06" db="EMBL/GenBank/DDBJ databases">
        <title>Helianthus annuus Genome sequencing and assembly Release 2.</title>
        <authorList>
            <person name="Gouzy J."/>
            <person name="Langlade N."/>
            <person name="Munos S."/>
        </authorList>
    </citation>
    <scope>NUCLEOTIDE SEQUENCE</scope>
    <source>
        <tissue evidence="1">Leaves</tissue>
    </source>
</reference>
<keyword evidence="3" id="KW-1185">Reference proteome</keyword>
<dbReference type="EMBL" id="CM007906">
    <property type="protein sequence ID" value="OTF86352.1"/>
    <property type="molecule type" value="Genomic_DNA"/>
</dbReference>
<dbReference type="EMBL" id="MNCJ02000332">
    <property type="protein sequence ID" value="KAF5755291.1"/>
    <property type="molecule type" value="Genomic_DNA"/>
</dbReference>
<name>A0A251RPS5_HELAN</name>
<evidence type="ECO:0000313" key="3">
    <source>
        <dbReference type="Proteomes" id="UP000215914"/>
    </source>
</evidence>
<evidence type="ECO:0000313" key="2">
    <source>
        <dbReference type="EMBL" id="OTF86352.1"/>
    </source>
</evidence>
<gene>
    <name evidence="2" type="ORF">HannXRQ_Chr17g0549891</name>
    <name evidence="1" type="ORF">HanXRQr2_Chr17g0801141</name>
</gene>
<dbReference type="AlphaFoldDB" id="A0A251RPS5"/>
<dbReference type="InParanoid" id="A0A251RPS5"/>
<reference evidence="1 3" key="1">
    <citation type="journal article" date="2017" name="Nature">
        <title>The sunflower genome provides insights into oil metabolism, flowering and Asterid evolution.</title>
        <authorList>
            <person name="Badouin H."/>
            <person name="Gouzy J."/>
            <person name="Grassa C.J."/>
            <person name="Murat F."/>
            <person name="Staton S.E."/>
            <person name="Cottret L."/>
            <person name="Lelandais-Briere C."/>
            <person name="Owens G.L."/>
            <person name="Carrere S."/>
            <person name="Mayjonade B."/>
            <person name="Legrand L."/>
            <person name="Gill N."/>
            <person name="Kane N.C."/>
            <person name="Bowers J.E."/>
            <person name="Hubner S."/>
            <person name="Bellec A."/>
            <person name="Berard A."/>
            <person name="Berges H."/>
            <person name="Blanchet N."/>
            <person name="Boniface M.C."/>
            <person name="Brunel D."/>
            <person name="Catrice O."/>
            <person name="Chaidir N."/>
            <person name="Claudel C."/>
            <person name="Donnadieu C."/>
            <person name="Faraut T."/>
            <person name="Fievet G."/>
            <person name="Helmstetter N."/>
            <person name="King M."/>
            <person name="Knapp S.J."/>
            <person name="Lai Z."/>
            <person name="Le Paslier M.C."/>
            <person name="Lippi Y."/>
            <person name="Lorenzon L."/>
            <person name="Mandel J.R."/>
            <person name="Marage G."/>
            <person name="Marchand G."/>
            <person name="Marquand E."/>
            <person name="Bret-Mestries E."/>
            <person name="Morien E."/>
            <person name="Nambeesan S."/>
            <person name="Nguyen T."/>
            <person name="Pegot-Espagnet P."/>
            <person name="Pouilly N."/>
            <person name="Raftis F."/>
            <person name="Sallet E."/>
            <person name="Schiex T."/>
            <person name="Thomas J."/>
            <person name="Vandecasteele C."/>
            <person name="Vares D."/>
            <person name="Vear F."/>
            <person name="Vautrin S."/>
            <person name="Crespi M."/>
            <person name="Mangin B."/>
            <person name="Burke J.M."/>
            <person name="Salse J."/>
            <person name="Munos S."/>
            <person name="Vincourt P."/>
            <person name="Rieseberg L.H."/>
            <person name="Langlade N.B."/>
        </authorList>
    </citation>
    <scope>NUCLEOTIDE SEQUENCE [LARGE SCALE GENOMIC DNA]</scope>
    <source>
        <strain evidence="3">cv. SF193</strain>
        <tissue evidence="1">Leaves</tissue>
    </source>
</reference>
<evidence type="ECO:0000313" key="1">
    <source>
        <dbReference type="EMBL" id="KAF5755291.1"/>
    </source>
</evidence>